<keyword evidence="2" id="KW-1185">Reference proteome</keyword>
<name>A0A0B3VH23_9FIRM</name>
<protein>
    <submittedName>
        <fullName evidence="1">Uncharacterized protein</fullName>
    </submittedName>
</protein>
<evidence type="ECO:0000313" key="1">
    <source>
        <dbReference type="EMBL" id="KHS56121.1"/>
    </source>
</evidence>
<dbReference type="STRING" id="1577792.QX51_15220"/>
<sequence length="82" mass="9088">MNKNITLNATSEIEGQVAVYMSTSIGTDGNKNANINKSIANQELYNSNKTSVRADMKQFEDEVYKIEDEINTPSISSRKVGK</sequence>
<dbReference type="OrthoDB" id="2157630at2"/>
<gene>
    <name evidence="1" type="ORF">QX51_15220</name>
</gene>
<accession>A0A0B3VH23</accession>
<comment type="caution">
    <text evidence="1">The sequence shown here is derived from an EMBL/GenBank/DDBJ whole genome shotgun (WGS) entry which is preliminary data.</text>
</comment>
<reference evidence="1 2" key="1">
    <citation type="submission" date="2014-12" db="EMBL/GenBank/DDBJ databases">
        <title>Draft genome sequence of Terrisporobacter sp. 08-306576, isolated from the blood culture of a bacteremia patient.</title>
        <authorList>
            <person name="Lund L.C."/>
            <person name="Sydenham T.V."/>
            <person name="Hogh S.V."/>
            <person name="Skov M.N."/>
            <person name="Kemp M."/>
            <person name="Justesen U.S."/>
        </authorList>
    </citation>
    <scope>NUCLEOTIDE SEQUENCE [LARGE SCALE GENOMIC DNA]</scope>
    <source>
        <strain evidence="1 2">08-306576</strain>
    </source>
</reference>
<organism evidence="1 2">
    <name type="scientific">Terrisporobacter othiniensis</name>
    <dbReference type="NCBI Taxonomy" id="1577792"/>
    <lineage>
        <taxon>Bacteria</taxon>
        <taxon>Bacillati</taxon>
        <taxon>Bacillota</taxon>
        <taxon>Clostridia</taxon>
        <taxon>Peptostreptococcales</taxon>
        <taxon>Peptostreptococcaceae</taxon>
        <taxon>Terrisporobacter</taxon>
    </lineage>
</organism>
<dbReference type="Proteomes" id="UP000031189">
    <property type="component" value="Unassembled WGS sequence"/>
</dbReference>
<dbReference type="EMBL" id="JWHR01000121">
    <property type="protein sequence ID" value="KHS56121.1"/>
    <property type="molecule type" value="Genomic_DNA"/>
</dbReference>
<evidence type="ECO:0000313" key="2">
    <source>
        <dbReference type="Proteomes" id="UP000031189"/>
    </source>
</evidence>
<proteinExistence type="predicted"/>
<dbReference type="AlphaFoldDB" id="A0A0B3VH23"/>